<keyword evidence="1" id="KW-0812">Transmembrane</keyword>
<organism evidence="2 3">
    <name type="scientific">Microbacterium laevaniformans</name>
    <dbReference type="NCBI Taxonomy" id="36807"/>
    <lineage>
        <taxon>Bacteria</taxon>
        <taxon>Bacillati</taxon>
        <taxon>Actinomycetota</taxon>
        <taxon>Actinomycetes</taxon>
        <taxon>Micrococcales</taxon>
        <taxon>Microbacteriaceae</taxon>
        <taxon>Microbacterium</taxon>
    </lineage>
</organism>
<dbReference type="EMBL" id="SRYO01000003">
    <property type="protein sequence ID" value="TGY38094.1"/>
    <property type="molecule type" value="Genomic_DNA"/>
</dbReference>
<keyword evidence="1" id="KW-1133">Transmembrane helix</keyword>
<name>A0A4S2DBT6_9MICO</name>
<reference evidence="2 3" key="1">
    <citation type="submission" date="2019-04" db="EMBL/GenBank/DDBJ databases">
        <title>Microbes associate with the intestines of laboratory mice.</title>
        <authorList>
            <person name="Navarre W."/>
            <person name="Wong E."/>
            <person name="Huang K."/>
            <person name="Tropini C."/>
            <person name="Ng K."/>
            <person name="Yu B."/>
        </authorList>
    </citation>
    <scope>NUCLEOTIDE SEQUENCE [LARGE SCALE GENOMIC DNA]</scope>
    <source>
        <strain evidence="2 3">NM46_B2-13</strain>
    </source>
</reference>
<keyword evidence="1" id="KW-0472">Membrane</keyword>
<evidence type="ECO:0000313" key="2">
    <source>
        <dbReference type="EMBL" id="TGY38094.1"/>
    </source>
</evidence>
<dbReference type="AlphaFoldDB" id="A0A4S2DBT6"/>
<dbReference type="RefSeq" id="WP_135949143.1">
    <property type="nucleotide sequence ID" value="NZ_SRYO01000003.1"/>
</dbReference>
<protein>
    <submittedName>
        <fullName evidence="2">Uncharacterized protein</fullName>
    </submittedName>
</protein>
<dbReference type="Proteomes" id="UP000309893">
    <property type="component" value="Unassembled WGS sequence"/>
</dbReference>
<dbReference type="OrthoDB" id="5123238at2"/>
<comment type="caution">
    <text evidence="2">The sequence shown here is derived from an EMBL/GenBank/DDBJ whole genome shotgun (WGS) entry which is preliminary data.</text>
</comment>
<accession>A0A4S2DBT6</accession>
<evidence type="ECO:0000256" key="1">
    <source>
        <dbReference type="SAM" id="Phobius"/>
    </source>
</evidence>
<gene>
    <name evidence="2" type="ORF">E5344_06785</name>
</gene>
<sequence>MIGIFYEHNNYGGASYAASVTQNGCYGYAHGYTSLAGIGWDNRITSFRSYSNCKTGDLREHQLWRRVLRLLRELQQRRRRDERPRLVDPLGSVTHTAARATTVRPRVIAAVAAILFVIASVWAGLPAHATVDDDPLSGFTQAERDLFESGEPAILTVDPATGEFVAIDAATSLVQPFGVVPNCSGDRACWQGYLSPHLWYGFDGTGASGTWANRGNFKSNNYRAKLCWSYAGNNPCMSGYSGLNQTITFGTEVTGKSVALTR</sequence>
<proteinExistence type="predicted"/>
<evidence type="ECO:0000313" key="3">
    <source>
        <dbReference type="Proteomes" id="UP000309893"/>
    </source>
</evidence>
<feature type="transmembrane region" description="Helical" evidence="1">
    <location>
        <begin position="107"/>
        <end position="125"/>
    </location>
</feature>